<dbReference type="GO" id="GO:0045493">
    <property type="term" value="P:xylan catabolic process"/>
    <property type="evidence" value="ECO:0007669"/>
    <property type="project" value="UniProtKB-KW"/>
</dbReference>
<keyword evidence="6 10" id="KW-0378">Hydrolase</keyword>
<evidence type="ECO:0000256" key="9">
    <source>
        <dbReference type="ARBA" id="ARBA00034075"/>
    </source>
</evidence>
<dbReference type="SUPFAM" id="SSF53474">
    <property type="entry name" value="alpha/beta-Hydrolases"/>
    <property type="match status" value="1"/>
</dbReference>
<dbReference type="GO" id="GO:0030600">
    <property type="term" value="F:feruloyl esterase activity"/>
    <property type="evidence" value="ECO:0007669"/>
    <property type="project" value="UniProtKB-EC"/>
</dbReference>
<evidence type="ECO:0000256" key="5">
    <source>
        <dbReference type="ARBA" id="ARBA00022729"/>
    </source>
</evidence>
<evidence type="ECO:0000256" key="6">
    <source>
        <dbReference type="ARBA" id="ARBA00022801"/>
    </source>
</evidence>
<dbReference type="Proteomes" id="UP000193144">
    <property type="component" value="Unassembled WGS sequence"/>
</dbReference>
<sequence>MDKTCTSNAAPPLPVNICRLALNVTTSNSSSTLVETWLPEKWSGRFLATGTGGLSGCILYPDLAYATSYGFASIGHNAGHNGTSGAPFYHHPEVLQDFAWRSLYTGAKLGKSLTKRFYGDDKCKNMKSYYMGCSMGGRQGWNAVQSYPEMFDGALVGAPVLAGTGLVPWFATVLNALEQTPIADQNWAVIHEEILGQCDRLDGAVDGIVEDTRKCKPDLERLLCQNNQRSGCLSPQQLTTVHIVFDSLLFEGRVLSSGQSFGNEIQLSQFLNSPVPASWVNDWMRYALYGDTSWDRSQFGVQDIEALSRADTYNFAAFTGDLSAFRNHGGKVLHYHGQADNAIPIGNSDRYYAHVAETMHASSHKLDDFYRYFRISGMAHCGGGPGANILGQMGGLVAGSNPDDNMLTRLVQWVEHGQPPEFVRGTKFVNDDPKQGVAFTRKHCKYSQSNIYTGYGNGTDESGWHCV</sequence>
<keyword evidence="8" id="KW-1015">Disulfide bond</keyword>
<dbReference type="EC" id="3.1.1.-" evidence="10"/>
<dbReference type="InterPro" id="IPR029058">
    <property type="entry name" value="AB_hydrolase_fold"/>
</dbReference>
<dbReference type="PANTHER" id="PTHR33938">
    <property type="entry name" value="FERULOYL ESTERASE B-RELATED"/>
    <property type="match status" value="1"/>
</dbReference>
<organism evidence="11 12">
    <name type="scientific">Clohesyomyces aquaticus</name>
    <dbReference type="NCBI Taxonomy" id="1231657"/>
    <lineage>
        <taxon>Eukaryota</taxon>
        <taxon>Fungi</taxon>
        <taxon>Dikarya</taxon>
        <taxon>Ascomycota</taxon>
        <taxon>Pezizomycotina</taxon>
        <taxon>Dothideomycetes</taxon>
        <taxon>Pleosporomycetidae</taxon>
        <taxon>Pleosporales</taxon>
        <taxon>Lindgomycetaceae</taxon>
        <taxon>Clohesyomyces</taxon>
    </lineage>
</organism>
<comment type="catalytic activity">
    <reaction evidence="9">
        <text>feruloyl-polysaccharide + H2O = ferulate + polysaccharide.</text>
        <dbReference type="EC" id="3.1.1.73"/>
    </reaction>
</comment>
<evidence type="ECO:0000256" key="8">
    <source>
        <dbReference type="ARBA" id="ARBA00023157"/>
    </source>
</evidence>
<dbReference type="InterPro" id="IPR011118">
    <property type="entry name" value="Tannase/feruloyl_esterase"/>
</dbReference>
<dbReference type="AlphaFoldDB" id="A0A1Y1ZN68"/>
<evidence type="ECO:0000313" key="12">
    <source>
        <dbReference type="Proteomes" id="UP000193144"/>
    </source>
</evidence>
<evidence type="ECO:0000256" key="7">
    <source>
        <dbReference type="ARBA" id="ARBA00022837"/>
    </source>
</evidence>
<dbReference type="Pfam" id="PF07519">
    <property type="entry name" value="Tannase"/>
    <property type="match status" value="2"/>
</dbReference>
<accession>A0A1Y1ZN68</accession>
<keyword evidence="2" id="KW-0719">Serine esterase</keyword>
<gene>
    <name evidence="11" type="ORF">BCR34DRAFT_624661</name>
</gene>
<proteinExistence type="inferred from homology"/>
<keyword evidence="7" id="KW-0106">Calcium</keyword>
<dbReference type="PANTHER" id="PTHR33938:SF15">
    <property type="entry name" value="FERULOYL ESTERASE B-RELATED"/>
    <property type="match status" value="1"/>
</dbReference>
<evidence type="ECO:0000256" key="3">
    <source>
        <dbReference type="ARBA" id="ARBA00022651"/>
    </source>
</evidence>
<evidence type="ECO:0000313" key="11">
    <source>
        <dbReference type="EMBL" id="ORY11693.1"/>
    </source>
</evidence>
<evidence type="ECO:0000256" key="10">
    <source>
        <dbReference type="RuleBase" id="RU361238"/>
    </source>
</evidence>
<keyword evidence="12" id="KW-1185">Reference proteome</keyword>
<keyword evidence="3" id="KW-0624">Polysaccharide degradation</keyword>
<keyword evidence="3" id="KW-0858">Xylan degradation</keyword>
<comment type="similarity">
    <text evidence="1 10">Belongs to the tannase family.</text>
</comment>
<keyword evidence="5" id="KW-0732">Signal</keyword>
<reference evidence="11 12" key="1">
    <citation type="submission" date="2016-07" db="EMBL/GenBank/DDBJ databases">
        <title>Pervasive Adenine N6-methylation of Active Genes in Fungi.</title>
        <authorList>
            <consortium name="DOE Joint Genome Institute"/>
            <person name="Mondo S.J."/>
            <person name="Dannebaum R.O."/>
            <person name="Kuo R.C."/>
            <person name="Labutti K."/>
            <person name="Haridas S."/>
            <person name="Kuo A."/>
            <person name="Salamov A."/>
            <person name="Ahrendt S.R."/>
            <person name="Lipzen A."/>
            <person name="Sullivan W."/>
            <person name="Andreopoulos W.B."/>
            <person name="Clum A."/>
            <person name="Lindquist E."/>
            <person name="Daum C."/>
            <person name="Ramamoorthy G.K."/>
            <person name="Gryganskyi A."/>
            <person name="Culley D."/>
            <person name="Magnuson J.K."/>
            <person name="James T.Y."/>
            <person name="O'Malley M.A."/>
            <person name="Stajich J.E."/>
            <person name="Spatafora J.W."/>
            <person name="Visel A."/>
            <person name="Grigoriev I.V."/>
        </authorList>
    </citation>
    <scope>NUCLEOTIDE SEQUENCE [LARGE SCALE GENOMIC DNA]</scope>
    <source>
        <strain evidence="11 12">CBS 115471</strain>
    </source>
</reference>
<dbReference type="GO" id="GO:0046872">
    <property type="term" value="F:metal ion binding"/>
    <property type="evidence" value="ECO:0007669"/>
    <property type="project" value="UniProtKB-KW"/>
</dbReference>
<protein>
    <recommendedName>
        <fullName evidence="10">Carboxylic ester hydrolase</fullName>
        <ecNumber evidence="10">3.1.1.-</ecNumber>
    </recommendedName>
</protein>
<name>A0A1Y1ZN68_9PLEO</name>
<evidence type="ECO:0000256" key="4">
    <source>
        <dbReference type="ARBA" id="ARBA00022723"/>
    </source>
</evidence>
<evidence type="ECO:0000256" key="1">
    <source>
        <dbReference type="ARBA" id="ARBA00006249"/>
    </source>
</evidence>
<keyword evidence="4" id="KW-0479">Metal-binding</keyword>
<comment type="caution">
    <text evidence="11">The sequence shown here is derived from an EMBL/GenBank/DDBJ whole genome shotgun (WGS) entry which is preliminary data.</text>
</comment>
<dbReference type="OrthoDB" id="3039123at2759"/>
<keyword evidence="3" id="KW-0119">Carbohydrate metabolism</keyword>
<dbReference type="Gene3D" id="3.40.50.1820">
    <property type="entry name" value="alpha/beta hydrolase"/>
    <property type="match status" value="1"/>
</dbReference>
<dbReference type="EMBL" id="MCFA01000058">
    <property type="protein sequence ID" value="ORY11693.1"/>
    <property type="molecule type" value="Genomic_DNA"/>
</dbReference>
<evidence type="ECO:0000256" key="2">
    <source>
        <dbReference type="ARBA" id="ARBA00022487"/>
    </source>
</evidence>